<sequence>MVSDLDDYVLFASVVEHGGFAPAGRAMQVPKSKLSRRVARLEERLGVRLIERSTRRFRVTEVGQTLYEQCRVILLEVERARAVTAEALAEPQGQVRFSCPHGLIEPLSPSLAEFLKRHPKVALQIVATDRGVDLIRERIDVALRVRASVESDASLTMRTLTRSRRILVAGPEFARNVGPHIDALEGLPTLSSTDLAGPVTWNLVGPDDATYDLRHEPRVRCEEFGALRAAAAAGLGVALLPDHVCWPDLDEGRLVRLFPGWHAQEGIVHLVFTTRRGLPPAVRAFIDHLAATFRSGLLAFGDRKQADEVARKASELTP</sequence>
<evidence type="ECO:0000256" key="2">
    <source>
        <dbReference type="ARBA" id="ARBA00023015"/>
    </source>
</evidence>
<keyword evidence="7" id="KW-1185">Reference proteome</keyword>
<dbReference type="PANTHER" id="PTHR30537:SF31">
    <property type="entry name" value="TRANSCRIPTIONAL REGULATOR, LYSR FAMILY"/>
    <property type="match status" value="1"/>
</dbReference>
<dbReference type="InterPro" id="IPR058163">
    <property type="entry name" value="LysR-type_TF_proteobact-type"/>
</dbReference>
<keyword evidence="3" id="KW-0238">DNA-binding</keyword>
<comment type="caution">
    <text evidence="6">The sequence shown here is derived from an EMBL/GenBank/DDBJ whole genome shotgun (WGS) entry which is preliminary data.</text>
</comment>
<dbReference type="InterPro" id="IPR036388">
    <property type="entry name" value="WH-like_DNA-bd_sf"/>
</dbReference>
<dbReference type="GO" id="GO:0043565">
    <property type="term" value="F:sequence-specific DNA binding"/>
    <property type="evidence" value="ECO:0007669"/>
    <property type="project" value="TreeGrafter"/>
</dbReference>
<feature type="domain" description="HTH lysR-type" evidence="5">
    <location>
        <begin position="1"/>
        <end position="60"/>
    </location>
</feature>
<dbReference type="Gene3D" id="3.40.190.290">
    <property type="match status" value="1"/>
</dbReference>
<dbReference type="PANTHER" id="PTHR30537">
    <property type="entry name" value="HTH-TYPE TRANSCRIPTIONAL REGULATOR"/>
    <property type="match status" value="1"/>
</dbReference>
<gene>
    <name evidence="6" type="ORF">COA17_08135</name>
</gene>
<dbReference type="Pfam" id="PF00126">
    <property type="entry name" value="HTH_1"/>
    <property type="match status" value="1"/>
</dbReference>
<dbReference type="EMBL" id="NWVD01000002">
    <property type="protein sequence ID" value="PCG09800.1"/>
    <property type="molecule type" value="Genomic_DNA"/>
</dbReference>
<protein>
    <submittedName>
        <fullName evidence="6">LysR family transcriptional regulator</fullName>
    </submittedName>
</protein>
<dbReference type="FunFam" id="1.10.10.10:FF:000001">
    <property type="entry name" value="LysR family transcriptional regulator"/>
    <property type="match status" value="1"/>
</dbReference>
<name>A0A2A4HZK2_9SPHN</name>
<dbReference type="PROSITE" id="PS50931">
    <property type="entry name" value="HTH_LYSR"/>
    <property type="match status" value="1"/>
</dbReference>
<evidence type="ECO:0000256" key="4">
    <source>
        <dbReference type="ARBA" id="ARBA00023163"/>
    </source>
</evidence>
<dbReference type="GO" id="GO:0003700">
    <property type="term" value="F:DNA-binding transcription factor activity"/>
    <property type="evidence" value="ECO:0007669"/>
    <property type="project" value="InterPro"/>
</dbReference>
<dbReference type="Pfam" id="PF03466">
    <property type="entry name" value="LysR_substrate"/>
    <property type="match status" value="1"/>
</dbReference>
<organism evidence="6 7">
    <name type="scientific">Sphingomonas ginsenosidimutans</name>
    <dbReference type="NCBI Taxonomy" id="862134"/>
    <lineage>
        <taxon>Bacteria</taxon>
        <taxon>Pseudomonadati</taxon>
        <taxon>Pseudomonadota</taxon>
        <taxon>Alphaproteobacteria</taxon>
        <taxon>Sphingomonadales</taxon>
        <taxon>Sphingomonadaceae</taxon>
        <taxon>Sphingomonas</taxon>
    </lineage>
</organism>
<dbReference type="InterPro" id="IPR005119">
    <property type="entry name" value="LysR_subst-bd"/>
</dbReference>
<comment type="similarity">
    <text evidence="1">Belongs to the LysR transcriptional regulatory family.</text>
</comment>
<dbReference type="Proteomes" id="UP000218784">
    <property type="component" value="Unassembled WGS sequence"/>
</dbReference>
<evidence type="ECO:0000313" key="6">
    <source>
        <dbReference type="EMBL" id="PCG09800.1"/>
    </source>
</evidence>
<dbReference type="SUPFAM" id="SSF53850">
    <property type="entry name" value="Periplasmic binding protein-like II"/>
    <property type="match status" value="1"/>
</dbReference>
<evidence type="ECO:0000256" key="1">
    <source>
        <dbReference type="ARBA" id="ARBA00009437"/>
    </source>
</evidence>
<evidence type="ECO:0000313" key="7">
    <source>
        <dbReference type="Proteomes" id="UP000218784"/>
    </source>
</evidence>
<dbReference type="GO" id="GO:0006351">
    <property type="term" value="P:DNA-templated transcription"/>
    <property type="evidence" value="ECO:0007669"/>
    <property type="project" value="TreeGrafter"/>
</dbReference>
<evidence type="ECO:0000259" key="5">
    <source>
        <dbReference type="PROSITE" id="PS50931"/>
    </source>
</evidence>
<reference evidence="6 7" key="1">
    <citation type="submission" date="2017-09" db="EMBL/GenBank/DDBJ databases">
        <title>Sphingomonas ginsenosidimutans KACC 14949, whole genome shotgun sequence.</title>
        <authorList>
            <person name="Feng G."/>
            <person name="Zhu H."/>
        </authorList>
    </citation>
    <scope>NUCLEOTIDE SEQUENCE [LARGE SCALE GENOMIC DNA]</scope>
    <source>
        <strain evidence="6 7">KACC 14949</strain>
    </source>
</reference>
<dbReference type="SUPFAM" id="SSF46785">
    <property type="entry name" value="Winged helix' DNA-binding domain"/>
    <property type="match status" value="1"/>
</dbReference>
<keyword evidence="4" id="KW-0804">Transcription</keyword>
<dbReference type="InterPro" id="IPR036390">
    <property type="entry name" value="WH_DNA-bd_sf"/>
</dbReference>
<proteinExistence type="inferred from homology"/>
<dbReference type="Gene3D" id="1.10.10.10">
    <property type="entry name" value="Winged helix-like DNA-binding domain superfamily/Winged helix DNA-binding domain"/>
    <property type="match status" value="1"/>
</dbReference>
<accession>A0A2A4HZK2</accession>
<dbReference type="AlphaFoldDB" id="A0A2A4HZK2"/>
<keyword evidence="2" id="KW-0805">Transcription regulation</keyword>
<dbReference type="InterPro" id="IPR000847">
    <property type="entry name" value="LysR_HTH_N"/>
</dbReference>
<evidence type="ECO:0000256" key="3">
    <source>
        <dbReference type="ARBA" id="ARBA00023125"/>
    </source>
</evidence>